<keyword evidence="1" id="KW-0812">Transmembrane</keyword>
<evidence type="ECO:0000313" key="4">
    <source>
        <dbReference type="WBParaSite" id="TCNE_0000025801-mRNA-1"/>
    </source>
</evidence>
<sequence>MDFGPSSIVDCFLLLRRILQSGEFSELLVMSVGNIARLAFIQQAVRPGDGKCCDMMHTELTHITVYLLSPITVVIAVARSFAPLEEVWLCSKAGGCSDTLAQTRPAQMVLLCTVFVVFVVHLVMLHFACVFDGVEVYLKIETLFYFDSTFHRVTVLGGSLMSPTCYLWTVAYERNKTDFIADKYYIYMPRGNEAVNKAPRVVRIAGLNIRKKPLFYWCGLQPTESGVAAYTSGNVFLVVV</sequence>
<keyword evidence="1" id="KW-1133">Transmembrane helix</keyword>
<feature type="transmembrane region" description="Helical" evidence="1">
    <location>
        <begin position="63"/>
        <end position="82"/>
    </location>
</feature>
<evidence type="ECO:0000313" key="2">
    <source>
        <dbReference type="EMBL" id="VDM23910.1"/>
    </source>
</evidence>
<proteinExistence type="predicted"/>
<protein>
    <submittedName>
        <fullName evidence="4">G_PROTEIN_RECEP_F1_2 domain-containing protein</fullName>
    </submittedName>
</protein>
<evidence type="ECO:0000256" key="1">
    <source>
        <dbReference type="SAM" id="Phobius"/>
    </source>
</evidence>
<organism evidence="3 4">
    <name type="scientific">Toxocara canis</name>
    <name type="common">Canine roundworm</name>
    <dbReference type="NCBI Taxonomy" id="6265"/>
    <lineage>
        <taxon>Eukaryota</taxon>
        <taxon>Metazoa</taxon>
        <taxon>Ecdysozoa</taxon>
        <taxon>Nematoda</taxon>
        <taxon>Chromadorea</taxon>
        <taxon>Rhabditida</taxon>
        <taxon>Spirurina</taxon>
        <taxon>Ascaridomorpha</taxon>
        <taxon>Ascaridoidea</taxon>
        <taxon>Toxocaridae</taxon>
        <taxon>Toxocara</taxon>
    </lineage>
</organism>
<evidence type="ECO:0000313" key="3">
    <source>
        <dbReference type="Proteomes" id="UP000050794"/>
    </source>
</evidence>
<keyword evidence="3" id="KW-1185">Reference proteome</keyword>
<keyword evidence="1" id="KW-0472">Membrane</keyword>
<reference evidence="4" key="1">
    <citation type="submission" date="2016-06" db="UniProtKB">
        <authorList>
            <consortium name="WormBaseParasite"/>
        </authorList>
    </citation>
    <scope>IDENTIFICATION</scope>
</reference>
<dbReference type="AlphaFoldDB" id="A0A183TVI9"/>
<dbReference type="Proteomes" id="UP000050794">
    <property type="component" value="Unassembled WGS sequence"/>
</dbReference>
<feature type="transmembrane region" description="Helical" evidence="1">
    <location>
        <begin position="108"/>
        <end position="131"/>
    </location>
</feature>
<name>A0A183TVI9_TOXCA</name>
<accession>A0A183TVI9</accession>
<reference evidence="2 3" key="2">
    <citation type="submission" date="2018-11" db="EMBL/GenBank/DDBJ databases">
        <authorList>
            <consortium name="Pathogen Informatics"/>
        </authorList>
    </citation>
    <scope>NUCLEOTIDE SEQUENCE [LARGE SCALE GENOMIC DNA]</scope>
</reference>
<dbReference type="WBParaSite" id="TCNE_0000025801-mRNA-1">
    <property type="protein sequence ID" value="TCNE_0000025801-mRNA-1"/>
    <property type="gene ID" value="TCNE_0000025801"/>
</dbReference>
<gene>
    <name evidence="2" type="ORF">TCNE_LOCUS259</name>
</gene>
<dbReference type="EMBL" id="UYWY01000102">
    <property type="protein sequence ID" value="VDM23910.1"/>
    <property type="molecule type" value="Genomic_DNA"/>
</dbReference>